<dbReference type="GO" id="GO:0015074">
    <property type="term" value="P:DNA integration"/>
    <property type="evidence" value="ECO:0007669"/>
    <property type="project" value="InterPro"/>
</dbReference>
<evidence type="ECO:0000256" key="1">
    <source>
        <dbReference type="ARBA" id="ARBA00004123"/>
    </source>
</evidence>
<dbReference type="InterPro" id="IPR009057">
    <property type="entry name" value="Homeodomain-like_sf"/>
</dbReference>
<dbReference type="GO" id="GO:0005634">
    <property type="term" value="C:nucleus"/>
    <property type="evidence" value="ECO:0007669"/>
    <property type="project" value="UniProtKB-SubCell"/>
</dbReference>
<evidence type="ECO:0000313" key="4">
    <source>
        <dbReference type="Proteomes" id="UP000288716"/>
    </source>
</evidence>
<dbReference type="GO" id="GO:0006313">
    <property type="term" value="P:DNA transposition"/>
    <property type="evidence" value="ECO:0007669"/>
    <property type="project" value="InterPro"/>
</dbReference>
<organism evidence="3 4">
    <name type="scientific">Leptotrombidium deliense</name>
    <dbReference type="NCBI Taxonomy" id="299467"/>
    <lineage>
        <taxon>Eukaryota</taxon>
        <taxon>Metazoa</taxon>
        <taxon>Ecdysozoa</taxon>
        <taxon>Arthropoda</taxon>
        <taxon>Chelicerata</taxon>
        <taxon>Arachnida</taxon>
        <taxon>Acari</taxon>
        <taxon>Acariformes</taxon>
        <taxon>Trombidiformes</taxon>
        <taxon>Prostigmata</taxon>
        <taxon>Anystina</taxon>
        <taxon>Parasitengona</taxon>
        <taxon>Trombiculoidea</taxon>
        <taxon>Trombiculidae</taxon>
        <taxon>Leptotrombidium</taxon>
    </lineage>
</organism>
<gene>
    <name evidence="3" type="ORF">B4U80_15046</name>
</gene>
<protein>
    <recommendedName>
        <fullName evidence="2">Transposase Tc1-like domain-containing protein</fullName>
    </recommendedName>
</protein>
<sequence>MGKGKREIARILQRSPSTIVRWSERWNSRQTLQRQPGSGRRGVLSLEDEAAIERCVEEDRFHEADDIIRVLQLTCSPTTLTRSLRRMGFRNRIAVEKTELNEDQKKKRLDWCRER</sequence>
<evidence type="ECO:0000313" key="3">
    <source>
        <dbReference type="EMBL" id="RWS18224.1"/>
    </source>
</evidence>
<feature type="non-terminal residue" evidence="3">
    <location>
        <position position="115"/>
    </location>
</feature>
<dbReference type="InterPro" id="IPR002492">
    <property type="entry name" value="Transposase_Tc1-like"/>
</dbReference>
<dbReference type="Proteomes" id="UP000288716">
    <property type="component" value="Unassembled WGS sequence"/>
</dbReference>
<dbReference type="OrthoDB" id="4843387at2759"/>
<keyword evidence="4" id="KW-1185">Reference proteome</keyword>
<comment type="subcellular location">
    <subcellularLocation>
        <location evidence="1">Nucleus</location>
    </subcellularLocation>
</comment>
<proteinExistence type="predicted"/>
<dbReference type="EMBL" id="NCKV01043488">
    <property type="protein sequence ID" value="RWS18224.1"/>
    <property type="molecule type" value="Genomic_DNA"/>
</dbReference>
<dbReference type="VEuPathDB" id="VectorBase:LDEU013816"/>
<comment type="caution">
    <text evidence="3">The sequence shown here is derived from an EMBL/GenBank/DDBJ whole genome shotgun (WGS) entry which is preliminary data.</text>
</comment>
<dbReference type="AlphaFoldDB" id="A0A443RSG7"/>
<evidence type="ECO:0000259" key="2">
    <source>
        <dbReference type="Pfam" id="PF01498"/>
    </source>
</evidence>
<feature type="domain" description="Transposase Tc1-like" evidence="2">
    <location>
        <begin position="51"/>
        <end position="114"/>
    </location>
</feature>
<dbReference type="GO" id="GO:0003677">
    <property type="term" value="F:DNA binding"/>
    <property type="evidence" value="ECO:0007669"/>
    <property type="project" value="InterPro"/>
</dbReference>
<name>A0A443RSG7_9ACAR</name>
<accession>A0A443RSG7</accession>
<dbReference type="Pfam" id="PF01498">
    <property type="entry name" value="HTH_Tnp_Tc3_2"/>
    <property type="match status" value="1"/>
</dbReference>
<reference evidence="3 4" key="1">
    <citation type="journal article" date="2018" name="Gigascience">
        <title>Genomes of trombidid mites reveal novel predicted allergens and laterally-transferred genes associated with secondary metabolism.</title>
        <authorList>
            <person name="Dong X."/>
            <person name="Chaisiri K."/>
            <person name="Xia D."/>
            <person name="Armstrong S.D."/>
            <person name="Fang Y."/>
            <person name="Donnelly M.J."/>
            <person name="Kadowaki T."/>
            <person name="McGarry J.W."/>
            <person name="Darby A.C."/>
            <person name="Makepeace B.L."/>
        </authorList>
    </citation>
    <scope>NUCLEOTIDE SEQUENCE [LARGE SCALE GENOMIC DNA]</scope>
    <source>
        <strain evidence="3">UoL-UT</strain>
    </source>
</reference>
<dbReference type="SUPFAM" id="SSF46689">
    <property type="entry name" value="Homeodomain-like"/>
    <property type="match status" value="1"/>
</dbReference>